<organism evidence="3 4">
    <name type="scientific">Meloidogyne enterolobii</name>
    <name type="common">Root-knot nematode worm</name>
    <name type="synonym">Meloidogyne mayaguensis</name>
    <dbReference type="NCBI Taxonomy" id="390850"/>
    <lineage>
        <taxon>Eukaryota</taxon>
        <taxon>Metazoa</taxon>
        <taxon>Ecdysozoa</taxon>
        <taxon>Nematoda</taxon>
        <taxon>Chromadorea</taxon>
        <taxon>Rhabditida</taxon>
        <taxon>Tylenchina</taxon>
        <taxon>Tylenchomorpha</taxon>
        <taxon>Tylenchoidea</taxon>
        <taxon>Meloidogynidae</taxon>
        <taxon>Meloidogyninae</taxon>
        <taxon>Meloidogyne</taxon>
    </lineage>
</organism>
<dbReference type="AlphaFoldDB" id="A0A6V7XJ98"/>
<evidence type="ECO:0000313" key="4">
    <source>
        <dbReference type="Proteomes" id="UP000580250"/>
    </source>
</evidence>
<sequence length="129" mass="13337">MTTTKLLFLAIFAICVIPKPLNASLFSSENLLRSKRQICGPPPFGGPGGPPPFGGPGGSPPFGGPGGPPPFGGPPHPGQFGGPPPNPLLNPQQCQPMNCQPMQCQPYCCTPMMPPPSSSPITAKFWSST</sequence>
<keyword evidence="2" id="KW-0732">Signal</keyword>
<feature type="chain" id="PRO_5027861304" evidence="2">
    <location>
        <begin position="24"/>
        <end position="129"/>
    </location>
</feature>
<comment type="caution">
    <text evidence="3">The sequence shown here is derived from an EMBL/GenBank/DDBJ whole genome shotgun (WGS) entry which is preliminary data.</text>
</comment>
<gene>
    <name evidence="3" type="ORF">MENT_LOCUS52707</name>
</gene>
<evidence type="ECO:0000313" key="3">
    <source>
        <dbReference type="EMBL" id="CAD2199328.1"/>
    </source>
</evidence>
<reference evidence="3 4" key="1">
    <citation type="submission" date="2020-08" db="EMBL/GenBank/DDBJ databases">
        <authorList>
            <person name="Koutsovoulos G."/>
            <person name="Danchin GJ E."/>
        </authorList>
    </citation>
    <scope>NUCLEOTIDE SEQUENCE [LARGE SCALE GENOMIC DNA]</scope>
</reference>
<feature type="signal peptide" evidence="2">
    <location>
        <begin position="1"/>
        <end position="23"/>
    </location>
</feature>
<dbReference type="Proteomes" id="UP000580250">
    <property type="component" value="Unassembled WGS sequence"/>
</dbReference>
<evidence type="ECO:0000256" key="2">
    <source>
        <dbReference type="SAM" id="SignalP"/>
    </source>
</evidence>
<protein>
    <submittedName>
        <fullName evidence="3">Uncharacterized protein</fullName>
    </submittedName>
</protein>
<feature type="region of interest" description="Disordered" evidence="1">
    <location>
        <begin position="36"/>
        <end position="92"/>
    </location>
</feature>
<dbReference type="EMBL" id="CAJEWN010001680">
    <property type="protein sequence ID" value="CAD2199328.1"/>
    <property type="molecule type" value="Genomic_DNA"/>
</dbReference>
<evidence type="ECO:0000256" key="1">
    <source>
        <dbReference type="SAM" id="MobiDB-lite"/>
    </source>
</evidence>
<name>A0A6V7XJ98_MELEN</name>
<feature type="compositionally biased region" description="Pro residues" evidence="1">
    <location>
        <begin position="40"/>
        <end position="88"/>
    </location>
</feature>
<proteinExistence type="predicted"/>
<accession>A0A6V7XJ98</accession>